<name>A0A6N3V6F1_BACOV</name>
<evidence type="ECO:0000313" key="8">
    <source>
        <dbReference type="Proteomes" id="UP000460135"/>
    </source>
</evidence>
<sequence length="499" mass="55372">MNDNKRIAINSVVIFLRLCIVSMVNIIASRVVLDALGASDFGLYNVVGGIVILLNVVNTAMLATTYRYLAFEIGKKLGGNPNKIFNTSLLIHAVFAIGLITVGIAVGDWYICNYLNIVPDKISDAIFVFHISIITAALSTLFVPFQGLQVAYEKFTVNAAIDIISQSIKLAAIILLIYSDTNRLRLYSMIMLSYTFFSCVLYVGYCVMHYWNVIKPTVYKDSKLIKEMLQYALWTMFGALASVGKSQGSAVIINFFFGTVVNAAFAVATQIESFVLVFARSLNSAAVPQITKNFSGGNSGRSIKLTSYISKYTFILMCFVAFPVLLEMDFLLSIWLKEVPEGSATFCRLMILCALLGCLGEGIPALVNATGNIKNYQIIIHSFTLLGLPISFVCYKLGATPFAILKVFCCISFLLAFIRLYLLKRIFDFDVRQFIEISFIKIGLISIPLLIFYILYNPASFPIWGHILGIILSEIFLIAVIVLIGLDKEERQLLASFVK</sequence>
<feature type="transmembrane region" description="Helical" evidence="6">
    <location>
        <begin position="84"/>
        <end position="106"/>
    </location>
</feature>
<keyword evidence="4 6" id="KW-1133">Transmembrane helix</keyword>
<evidence type="ECO:0000256" key="1">
    <source>
        <dbReference type="ARBA" id="ARBA00004651"/>
    </source>
</evidence>
<evidence type="ECO:0000256" key="5">
    <source>
        <dbReference type="ARBA" id="ARBA00023136"/>
    </source>
</evidence>
<gene>
    <name evidence="7" type="ORF">F3F51_20790</name>
</gene>
<dbReference type="GO" id="GO:0005886">
    <property type="term" value="C:plasma membrane"/>
    <property type="evidence" value="ECO:0007669"/>
    <property type="project" value="UniProtKB-SubCell"/>
</dbReference>
<dbReference type="Proteomes" id="UP000460135">
    <property type="component" value="Unassembled WGS sequence"/>
</dbReference>
<keyword evidence="5 6" id="KW-0472">Membrane</keyword>
<accession>A0A6N3V6F1</accession>
<feature type="transmembrane region" description="Helical" evidence="6">
    <location>
        <begin position="348"/>
        <end position="367"/>
    </location>
</feature>
<protein>
    <recommendedName>
        <fullName evidence="9">Na+-driven multidrug efflux pump</fullName>
    </recommendedName>
</protein>
<evidence type="ECO:0000313" key="7">
    <source>
        <dbReference type="EMBL" id="KAA3801545.1"/>
    </source>
</evidence>
<comment type="caution">
    <text evidence="7">The sequence shown here is derived from an EMBL/GenBank/DDBJ whole genome shotgun (WGS) entry which is preliminary data.</text>
</comment>
<feature type="transmembrane region" description="Helical" evidence="6">
    <location>
        <begin position="7"/>
        <end position="29"/>
    </location>
</feature>
<comment type="subcellular location">
    <subcellularLocation>
        <location evidence="1">Cell membrane</location>
        <topology evidence="1">Multi-pass membrane protein</topology>
    </subcellularLocation>
</comment>
<proteinExistence type="predicted"/>
<dbReference type="RefSeq" id="WP_149939819.1">
    <property type="nucleotide sequence ID" value="NZ_JADMVQ010000008.1"/>
</dbReference>
<dbReference type="PANTHER" id="PTHR30250">
    <property type="entry name" value="PST FAMILY PREDICTED COLANIC ACID TRANSPORTER"/>
    <property type="match status" value="1"/>
</dbReference>
<evidence type="ECO:0000256" key="2">
    <source>
        <dbReference type="ARBA" id="ARBA00022475"/>
    </source>
</evidence>
<feature type="transmembrane region" description="Helical" evidence="6">
    <location>
        <begin position="184"/>
        <end position="207"/>
    </location>
</feature>
<feature type="transmembrane region" description="Helical" evidence="6">
    <location>
        <begin position="157"/>
        <end position="178"/>
    </location>
</feature>
<feature type="transmembrane region" description="Helical" evidence="6">
    <location>
        <begin position="461"/>
        <end position="486"/>
    </location>
</feature>
<feature type="transmembrane region" description="Helical" evidence="6">
    <location>
        <begin position="404"/>
        <end position="422"/>
    </location>
</feature>
<feature type="transmembrane region" description="Helical" evidence="6">
    <location>
        <begin position="314"/>
        <end position="336"/>
    </location>
</feature>
<keyword evidence="2" id="KW-1003">Cell membrane</keyword>
<organism evidence="7 8">
    <name type="scientific">Bacteroides ovatus</name>
    <dbReference type="NCBI Taxonomy" id="28116"/>
    <lineage>
        <taxon>Bacteria</taxon>
        <taxon>Pseudomonadati</taxon>
        <taxon>Bacteroidota</taxon>
        <taxon>Bacteroidia</taxon>
        <taxon>Bacteroidales</taxon>
        <taxon>Bacteroidaceae</taxon>
        <taxon>Bacteroides</taxon>
    </lineage>
</organism>
<feature type="transmembrane region" description="Helical" evidence="6">
    <location>
        <begin position="126"/>
        <end position="145"/>
    </location>
</feature>
<evidence type="ECO:0000256" key="6">
    <source>
        <dbReference type="SAM" id="Phobius"/>
    </source>
</evidence>
<feature type="transmembrane region" description="Helical" evidence="6">
    <location>
        <begin position="379"/>
        <end position="398"/>
    </location>
</feature>
<feature type="transmembrane region" description="Helical" evidence="6">
    <location>
        <begin position="250"/>
        <end position="271"/>
    </location>
</feature>
<dbReference type="EMBL" id="VWLX01000018">
    <property type="protein sequence ID" value="KAA3801545.1"/>
    <property type="molecule type" value="Genomic_DNA"/>
</dbReference>
<dbReference type="InterPro" id="IPR050833">
    <property type="entry name" value="Poly_Biosynth_Transport"/>
</dbReference>
<feature type="transmembrane region" description="Helical" evidence="6">
    <location>
        <begin position="228"/>
        <end position="244"/>
    </location>
</feature>
<evidence type="ECO:0000256" key="3">
    <source>
        <dbReference type="ARBA" id="ARBA00022692"/>
    </source>
</evidence>
<dbReference type="AlphaFoldDB" id="A0A6N3V6F1"/>
<keyword evidence="3 6" id="KW-0812">Transmembrane</keyword>
<feature type="transmembrane region" description="Helical" evidence="6">
    <location>
        <begin position="41"/>
        <end position="63"/>
    </location>
</feature>
<evidence type="ECO:0008006" key="9">
    <source>
        <dbReference type="Google" id="ProtNLM"/>
    </source>
</evidence>
<evidence type="ECO:0000256" key="4">
    <source>
        <dbReference type="ARBA" id="ARBA00022989"/>
    </source>
</evidence>
<reference evidence="7 8" key="1">
    <citation type="journal article" date="2019" name="Nat. Med.">
        <title>A library of human gut bacterial isolates paired with longitudinal multiomics data enables mechanistic microbiome research.</title>
        <authorList>
            <person name="Poyet M."/>
            <person name="Groussin M."/>
            <person name="Gibbons S.M."/>
            <person name="Avila-Pacheco J."/>
            <person name="Jiang X."/>
            <person name="Kearney S.M."/>
            <person name="Perrotta A.R."/>
            <person name="Berdy B."/>
            <person name="Zhao S."/>
            <person name="Lieberman T.D."/>
            <person name="Swanson P.K."/>
            <person name="Smith M."/>
            <person name="Roesemann S."/>
            <person name="Alexander J.E."/>
            <person name="Rich S.A."/>
            <person name="Livny J."/>
            <person name="Vlamakis H."/>
            <person name="Clish C."/>
            <person name="Bullock K."/>
            <person name="Deik A."/>
            <person name="Scott J."/>
            <person name="Pierce K.A."/>
            <person name="Xavier R.J."/>
            <person name="Alm E.J."/>
        </authorList>
    </citation>
    <scope>NUCLEOTIDE SEQUENCE [LARGE SCALE GENOMIC DNA]</scope>
    <source>
        <strain evidence="7 8">BIOML-A183</strain>
    </source>
</reference>
<feature type="transmembrane region" description="Helical" evidence="6">
    <location>
        <begin position="434"/>
        <end position="455"/>
    </location>
</feature>
<dbReference type="PANTHER" id="PTHR30250:SF26">
    <property type="entry name" value="PSMA PROTEIN"/>
    <property type="match status" value="1"/>
</dbReference>